<dbReference type="GO" id="GO:0001508">
    <property type="term" value="P:action potential"/>
    <property type="evidence" value="ECO:0007669"/>
    <property type="project" value="TreeGrafter"/>
</dbReference>
<evidence type="ECO:0000259" key="10">
    <source>
        <dbReference type="Pfam" id="PF07885"/>
    </source>
</evidence>
<dbReference type="KEGG" id="nhu:H0264_17670"/>
<evidence type="ECO:0000256" key="9">
    <source>
        <dbReference type="SAM" id="Phobius"/>
    </source>
</evidence>
<accession>A0A7D6ZHM6</accession>
<evidence type="ECO:0000256" key="6">
    <source>
        <dbReference type="ARBA" id="ARBA00023136"/>
    </source>
</evidence>
<keyword evidence="7 11" id="KW-0407">Ion channel</keyword>
<evidence type="ECO:0000256" key="2">
    <source>
        <dbReference type="ARBA" id="ARBA00022448"/>
    </source>
</evidence>
<keyword evidence="6 9" id="KW-0472">Membrane</keyword>
<keyword evidence="5" id="KW-0406">Ion transport</keyword>
<comment type="subcellular location">
    <subcellularLocation>
        <location evidence="1">Membrane</location>
        <topology evidence="1">Multi-pass membrane protein</topology>
    </subcellularLocation>
</comment>
<evidence type="ECO:0000256" key="3">
    <source>
        <dbReference type="ARBA" id="ARBA00022692"/>
    </source>
</evidence>
<feature type="coiled-coil region" evidence="8">
    <location>
        <begin position="231"/>
        <end position="258"/>
    </location>
</feature>
<feature type="transmembrane region" description="Helical" evidence="9">
    <location>
        <begin position="60"/>
        <end position="79"/>
    </location>
</feature>
<dbReference type="SUPFAM" id="SSF81324">
    <property type="entry name" value="Voltage-gated potassium channels"/>
    <property type="match status" value="1"/>
</dbReference>
<keyword evidence="4 9" id="KW-1133">Transmembrane helix</keyword>
<dbReference type="InterPro" id="IPR028325">
    <property type="entry name" value="VG_K_chnl"/>
</dbReference>
<proteinExistence type="predicted"/>
<dbReference type="Gene3D" id="1.10.287.70">
    <property type="match status" value="1"/>
</dbReference>
<dbReference type="InterPro" id="IPR013099">
    <property type="entry name" value="K_chnl_dom"/>
</dbReference>
<dbReference type="GO" id="GO:0008076">
    <property type="term" value="C:voltage-gated potassium channel complex"/>
    <property type="evidence" value="ECO:0007669"/>
    <property type="project" value="InterPro"/>
</dbReference>
<dbReference type="RefSeq" id="WP_181584981.1">
    <property type="nucleotide sequence ID" value="NZ_CP059399.1"/>
</dbReference>
<evidence type="ECO:0000313" key="11">
    <source>
        <dbReference type="EMBL" id="QLY33818.1"/>
    </source>
</evidence>
<dbReference type="Pfam" id="PF07885">
    <property type="entry name" value="Ion_trans_2"/>
    <property type="match status" value="1"/>
</dbReference>
<keyword evidence="8" id="KW-0175">Coiled coil</keyword>
<sequence>MSSTETPQASDAAAATASPGARLAVWERASSIPLAGLALVFLVAYAWHVLDAGRHPELDVWLTGVDVAVWVIFVADYLTRLWLADDRRRFVLGNPVDLVIVLLPPLRPLRLLRAALLVIEAIDRHTRFRARARMSVMVGLSSILLIVLCSLAMYDAERGAPESNIENFGDAAWWSVVSVTTVGYGDRYPVTVEGRLVALALMTFGIGLISFAIGTTTSWVMDKLKTVEVSAERTDREIGVLVEEIRSLRAEVSALRTERADSGEATVDVRK</sequence>
<feature type="transmembrane region" description="Helical" evidence="9">
    <location>
        <begin position="31"/>
        <end position="48"/>
    </location>
</feature>
<protein>
    <submittedName>
        <fullName evidence="11">Potassium channel family protein</fullName>
    </submittedName>
</protein>
<dbReference type="Gene3D" id="1.20.120.350">
    <property type="entry name" value="Voltage-gated potassium channels. Chain C"/>
    <property type="match status" value="1"/>
</dbReference>
<dbReference type="EMBL" id="CP059399">
    <property type="protein sequence ID" value="QLY33818.1"/>
    <property type="molecule type" value="Genomic_DNA"/>
</dbReference>
<reference evidence="11 12" key="1">
    <citation type="submission" date="2020-07" db="EMBL/GenBank/DDBJ databases">
        <authorList>
            <person name="Zhuang K."/>
            <person name="Ran Y."/>
        </authorList>
    </citation>
    <scope>NUCLEOTIDE SEQUENCE [LARGE SCALE GENOMIC DNA]</scope>
    <source>
        <strain evidence="11 12">WCH-YHL-001</strain>
    </source>
</reference>
<organism evidence="11 12">
    <name type="scientific">Nocardia huaxiensis</name>
    <dbReference type="NCBI Taxonomy" id="2755382"/>
    <lineage>
        <taxon>Bacteria</taxon>
        <taxon>Bacillati</taxon>
        <taxon>Actinomycetota</taxon>
        <taxon>Actinomycetes</taxon>
        <taxon>Mycobacteriales</taxon>
        <taxon>Nocardiaceae</taxon>
        <taxon>Nocardia</taxon>
    </lineage>
</organism>
<keyword evidence="12" id="KW-1185">Reference proteome</keyword>
<evidence type="ECO:0000256" key="1">
    <source>
        <dbReference type="ARBA" id="ARBA00004141"/>
    </source>
</evidence>
<keyword evidence="2" id="KW-0813">Transport</keyword>
<evidence type="ECO:0000256" key="5">
    <source>
        <dbReference type="ARBA" id="ARBA00023065"/>
    </source>
</evidence>
<dbReference type="InterPro" id="IPR027359">
    <property type="entry name" value="Volt_channel_dom_sf"/>
</dbReference>
<evidence type="ECO:0000313" key="12">
    <source>
        <dbReference type="Proteomes" id="UP000515512"/>
    </source>
</evidence>
<dbReference type="PANTHER" id="PTHR11537">
    <property type="entry name" value="VOLTAGE-GATED POTASSIUM CHANNEL"/>
    <property type="match status" value="1"/>
</dbReference>
<feature type="transmembrane region" description="Helical" evidence="9">
    <location>
        <begin position="134"/>
        <end position="154"/>
    </location>
</feature>
<evidence type="ECO:0000256" key="8">
    <source>
        <dbReference type="SAM" id="Coils"/>
    </source>
</evidence>
<dbReference type="GO" id="GO:0005249">
    <property type="term" value="F:voltage-gated potassium channel activity"/>
    <property type="evidence" value="ECO:0007669"/>
    <property type="project" value="InterPro"/>
</dbReference>
<feature type="transmembrane region" description="Helical" evidence="9">
    <location>
        <begin position="196"/>
        <end position="215"/>
    </location>
</feature>
<dbReference type="AlphaFoldDB" id="A0A7D6ZHM6"/>
<evidence type="ECO:0000256" key="4">
    <source>
        <dbReference type="ARBA" id="ARBA00022989"/>
    </source>
</evidence>
<keyword evidence="3 9" id="KW-0812">Transmembrane</keyword>
<name>A0A7D6ZHM6_9NOCA</name>
<dbReference type="Proteomes" id="UP000515512">
    <property type="component" value="Chromosome"/>
</dbReference>
<gene>
    <name evidence="11" type="ORF">H0264_17670</name>
</gene>
<evidence type="ECO:0000256" key="7">
    <source>
        <dbReference type="ARBA" id="ARBA00023303"/>
    </source>
</evidence>
<dbReference type="PANTHER" id="PTHR11537:SF254">
    <property type="entry name" value="POTASSIUM VOLTAGE-GATED CHANNEL PROTEIN SHAB"/>
    <property type="match status" value="1"/>
</dbReference>
<feature type="domain" description="Potassium channel" evidence="10">
    <location>
        <begin position="143"/>
        <end position="221"/>
    </location>
</feature>